<protein>
    <submittedName>
        <fullName evidence="2">SRPBCC domain-containing protein</fullName>
    </submittedName>
</protein>
<organism evidence="2 3">
    <name type="scientific">Salinimonas iocasae</name>
    <dbReference type="NCBI Taxonomy" id="2572577"/>
    <lineage>
        <taxon>Bacteria</taxon>
        <taxon>Pseudomonadati</taxon>
        <taxon>Pseudomonadota</taxon>
        <taxon>Gammaproteobacteria</taxon>
        <taxon>Alteromonadales</taxon>
        <taxon>Alteromonadaceae</taxon>
        <taxon>Alteromonas/Salinimonas group</taxon>
        <taxon>Salinimonas</taxon>
    </lineage>
</organism>
<evidence type="ECO:0000256" key="1">
    <source>
        <dbReference type="SAM" id="SignalP"/>
    </source>
</evidence>
<dbReference type="AlphaFoldDB" id="A0A5B7YEF9"/>
<name>A0A5B7YEF9_9ALTE</name>
<keyword evidence="1" id="KW-0732">Signal</keyword>
<dbReference type="Proteomes" id="UP000304912">
    <property type="component" value="Chromosome"/>
</dbReference>
<feature type="chain" id="PRO_5022904647" evidence="1">
    <location>
        <begin position="24"/>
        <end position="177"/>
    </location>
</feature>
<dbReference type="Gene3D" id="3.30.530.20">
    <property type="match status" value="1"/>
</dbReference>
<reference evidence="2 3" key="1">
    <citation type="submission" date="2019-04" db="EMBL/GenBank/DDBJ databases">
        <title>Salinimonas iocasae sp. nov., a halophilic bacterium isolated from the outer tube casing of tubeworms in Okinawa Trough.</title>
        <authorList>
            <person name="Zhang H."/>
            <person name="Wang H."/>
            <person name="Li C."/>
        </authorList>
    </citation>
    <scope>NUCLEOTIDE SEQUENCE [LARGE SCALE GENOMIC DNA]</scope>
    <source>
        <strain evidence="2 3">KX18D6</strain>
    </source>
</reference>
<keyword evidence="3" id="KW-1185">Reference proteome</keyword>
<dbReference type="InterPro" id="IPR023393">
    <property type="entry name" value="START-like_dom_sf"/>
</dbReference>
<accession>A0A5B7YEF9</accession>
<proteinExistence type="predicted"/>
<dbReference type="RefSeq" id="WP_139756380.1">
    <property type="nucleotide sequence ID" value="NZ_CP039852.1"/>
</dbReference>
<feature type="signal peptide" evidence="1">
    <location>
        <begin position="1"/>
        <end position="23"/>
    </location>
</feature>
<evidence type="ECO:0000313" key="2">
    <source>
        <dbReference type="EMBL" id="QCZ93636.1"/>
    </source>
</evidence>
<sequence>MKRTHFLLGFFVLHAGVAPDALAEVTAVSAHGFVVKNSFVTRQPADTVWLSLINDVDSWWPKDHSWWEGTFSINATAGGCFCERKNNKSAEHMRVSYVDPPVSLVMTGGLGPLQSMGVYGALNWQISPDNGLTRVTLTYQAQGYLPSGFKQLAPVVDEVQAGQLARLHAWLRQTYPD</sequence>
<dbReference type="SUPFAM" id="SSF55961">
    <property type="entry name" value="Bet v1-like"/>
    <property type="match status" value="1"/>
</dbReference>
<dbReference type="OrthoDB" id="6329454at2"/>
<evidence type="ECO:0000313" key="3">
    <source>
        <dbReference type="Proteomes" id="UP000304912"/>
    </source>
</evidence>
<dbReference type="KEGG" id="salk:FBQ74_09080"/>
<gene>
    <name evidence="2" type="ORF">FBQ74_09080</name>
</gene>
<dbReference type="EMBL" id="CP039852">
    <property type="protein sequence ID" value="QCZ93636.1"/>
    <property type="molecule type" value="Genomic_DNA"/>
</dbReference>